<protein>
    <submittedName>
        <fullName evidence="2">Uncharacterized protein</fullName>
    </submittedName>
</protein>
<organism evidence="2">
    <name type="scientific">uncultured Caudovirales phage</name>
    <dbReference type="NCBI Taxonomy" id="2100421"/>
    <lineage>
        <taxon>Viruses</taxon>
        <taxon>Duplodnaviria</taxon>
        <taxon>Heunggongvirae</taxon>
        <taxon>Uroviricota</taxon>
        <taxon>Caudoviricetes</taxon>
        <taxon>Peduoviridae</taxon>
        <taxon>Maltschvirus</taxon>
        <taxon>Maltschvirus maltsch</taxon>
    </lineage>
</organism>
<gene>
    <name evidence="1" type="ORF">UFOVP1306_11</name>
    <name evidence="2" type="ORF">UFOVP1422_13</name>
    <name evidence="3" type="ORF">UFOVP1519_53</name>
</gene>
<evidence type="ECO:0000313" key="2">
    <source>
        <dbReference type="EMBL" id="CAB4210239.1"/>
    </source>
</evidence>
<dbReference type="EMBL" id="LR797265">
    <property type="protein sequence ID" value="CAB4197389.1"/>
    <property type="molecule type" value="Genomic_DNA"/>
</dbReference>
<sequence length="76" mass="8668">MPLKSSVQDKIIEVVRGDHVVGRGTCSAIDECYSDKELLAAVQEAGVTNAMNALRWARQMHRWDVMRYQEIRSTVF</sequence>
<name>A0A6J5S9B2_9CAUD</name>
<evidence type="ECO:0000313" key="1">
    <source>
        <dbReference type="EMBL" id="CAB4197389.1"/>
    </source>
</evidence>
<dbReference type="EMBL" id="LR797368">
    <property type="protein sequence ID" value="CAB4210239.1"/>
    <property type="molecule type" value="Genomic_DNA"/>
</dbReference>
<reference evidence="2" key="1">
    <citation type="submission" date="2020-05" db="EMBL/GenBank/DDBJ databases">
        <authorList>
            <person name="Chiriac C."/>
            <person name="Salcher M."/>
            <person name="Ghai R."/>
            <person name="Kavagutti S V."/>
        </authorList>
    </citation>
    <scope>NUCLEOTIDE SEQUENCE</scope>
</reference>
<accession>A0A6J5S9B2</accession>
<proteinExistence type="predicted"/>
<evidence type="ECO:0000313" key="3">
    <source>
        <dbReference type="EMBL" id="CAB5227516.1"/>
    </source>
</evidence>
<dbReference type="EMBL" id="LR798370">
    <property type="protein sequence ID" value="CAB5227516.1"/>
    <property type="molecule type" value="Genomic_DNA"/>
</dbReference>